<keyword evidence="3 7" id="KW-0285">Flavoprotein</keyword>
<name>A0A6J4MGC6_9BACT</name>
<dbReference type="InterPro" id="IPR046373">
    <property type="entry name" value="Acyl-CoA_Oxase/DH_mid-dom_sf"/>
</dbReference>
<comment type="catalytic activity">
    <reaction evidence="6">
        <text>a 2,3-saturated acyl-CoA + A = a 2,3-dehydroacyl-CoA + AH2</text>
        <dbReference type="Rhea" id="RHEA:48608"/>
        <dbReference type="ChEBI" id="CHEBI:13193"/>
        <dbReference type="ChEBI" id="CHEBI:17499"/>
        <dbReference type="ChEBI" id="CHEBI:60015"/>
        <dbReference type="ChEBI" id="CHEBI:65111"/>
    </reaction>
</comment>
<accession>A0A6J4MGC6</accession>
<evidence type="ECO:0000256" key="8">
    <source>
        <dbReference type="SAM" id="MobiDB-lite"/>
    </source>
</evidence>
<evidence type="ECO:0000256" key="3">
    <source>
        <dbReference type="ARBA" id="ARBA00022630"/>
    </source>
</evidence>
<dbReference type="InterPro" id="IPR006091">
    <property type="entry name" value="Acyl-CoA_Oxase/DH_mid-dom"/>
</dbReference>
<keyword evidence="4 7" id="KW-0274">FAD</keyword>
<feature type="domain" description="Acyl-CoA dehydrogenase/oxidase C-terminal" evidence="9">
    <location>
        <begin position="284"/>
        <end position="442"/>
    </location>
</feature>
<dbReference type="SUPFAM" id="SSF47203">
    <property type="entry name" value="Acyl-CoA dehydrogenase C-terminal domain-like"/>
    <property type="match status" value="1"/>
</dbReference>
<dbReference type="AlphaFoldDB" id="A0A6J4MGC6"/>
<dbReference type="FunFam" id="2.40.110.10:FF:000002">
    <property type="entry name" value="Acyl-CoA dehydrogenase fadE12"/>
    <property type="match status" value="1"/>
</dbReference>
<proteinExistence type="inferred from homology"/>
<organism evidence="12">
    <name type="scientific">uncultured Gemmatimonadota bacterium</name>
    <dbReference type="NCBI Taxonomy" id="203437"/>
    <lineage>
        <taxon>Bacteria</taxon>
        <taxon>Pseudomonadati</taxon>
        <taxon>Gemmatimonadota</taxon>
        <taxon>environmental samples</taxon>
    </lineage>
</organism>
<evidence type="ECO:0000256" key="4">
    <source>
        <dbReference type="ARBA" id="ARBA00022827"/>
    </source>
</evidence>
<dbReference type="SUPFAM" id="SSF56645">
    <property type="entry name" value="Acyl-CoA dehydrogenase NM domain-like"/>
    <property type="match status" value="1"/>
</dbReference>
<dbReference type="Gene3D" id="1.10.540.10">
    <property type="entry name" value="Acyl-CoA dehydrogenase/oxidase, N-terminal domain"/>
    <property type="match status" value="1"/>
</dbReference>
<keyword evidence="5 7" id="KW-0560">Oxidoreductase</keyword>
<feature type="region of interest" description="Disordered" evidence="8">
    <location>
        <begin position="1"/>
        <end position="24"/>
    </location>
</feature>
<evidence type="ECO:0000259" key="11">
    <source>
        <dbReference type="Pfam" id="PF02771"/>
    </source>
</evidence>
<gene>
    <name evidence="12" type="ORF">AVDCRST_MAG68-4113</name>
</gene>
<feature type="domain" description="Acyl-CoA oxidase/dehydrogenase middle" evidence="10">
    <location>
        <begin position="171"/>
        <end position="272"/>
    </location>
</feature>
<dbReference type="InterPro" id="IPR036250">
    <property type="entry name" value="AcylCo_DH-like_C"/>
</dbReference>
<dbReference type="Gene3D" id="1.20.140.10">
    <property type="entry name" value="Butyryl-CoA Dehydrogenase, subunit A, domain 3"/>
    <property type="match status" value="2"/>
</dbReference>
<dbReference type="FunFam" id="1.10.540.10:FF:000001">
    <property type="entry name" value="Very long-chain-specific acyl-CoA dehydrogenase, mitochondrial"/>
    <property type="match status" value="1"/>
</dbReference>
<evidence type="ECO:0000256" key="5">
    <source>
        <dbReference type="ARBA" id="ARBA00023002"/>
    </source>
</evidence>
<feature type="region of interest" description="Disordered" evidence="8">
    <location>
        <begin position="620"/>
        <end position="652"/>
    </location>
</feature>
<dbReference type="InterPro" id="IPR009100">
    <property type="entry name" value="AcylCoA_DH/oxidase_NM_dom_sf"/>
</dbReference>
<evidence type="ECO:0000313" key="12">
    <source>
        <dbReference type="EMBL" id="CAA9357185.1"/>
    </source>
</evidence>
<dbReference type="InterPro" id="IPR009075">
    <property type="entry name" value="AcylCo_DH/oxidase_C"/>
</dbReference>
<evidence type="ECO:0000256" key="7">
    <source>
        <dbReference type="RuleBase" id="RU362125"/>
    </source>
</evidence>
<evidence type="ECO:0000256" key="1">
    <source>
        <dbReference type="ARBA" id="ARBA00001974"/>
    </source>
</evidence>
<dbReference type="InterPro" id="IPR013786">
    <property type="entry name" value="AcylCoA_DH/ox_N"/>
</dbReference>
<dbReference type="PANTHER" id="PTHR43884:SF9">
    <property type="entry name" value="COMPLEX I ASSEMBLY FACTOR ACAD9, MITOCHONDRIAL"/>
    <property type="match status" value="1"/>
</dbReference>
<dbReference type="GO" id="GO:0003995">
    <property type="term" value="F:acyl-CoA dehydrogenase activity"/>
    <property type="evidence" value="ECO:0007669"/>
    <property type="project" value="TreeGrafter"/>
</dbReference>
<comment type="similarity">
    <text evidence="2 7">Belongs to the acyl-CoA dehydrogenase family.</text>
</comment>
<dbReference type="FunFam" id="1.20.140.10:FF:000019">
    <property type="entry name" value="Acyl-CoA dehydrogenase"/>
    <property type="match status" value="1"/>
</dbReference>
<dbReference type="InterPro" id="IPR037069">
    <property type="entry name" value="AcylCoA_DH/ox_N_sf"/>
</dbReference>
<dbReference type="Pfam" id="PF02771">
    <property type="entry name" value="Acyl-CoA_dh_N"/>
    <property type="match status" value="1"/>
</dbReference>
<comment type="cofactor">
    <cofactor evidence="1 7">
        <name>FAD</name>
        <dbReference type="ChEBI" id="CHEBI:57692"/>
    </cofactor>
</comment>
<reference evidence="12" key="1">
    <citation type="submission" date="2020-02" db="EMBL/GenBank/DDBJ databases">
        <authorList>
            <person name="Meier V. D."/>
        </authorList>
    </citation>
    <scope>NUCLEOTIDE SEQUENCE</scope>
    <source>
        <strain evidence="12">AVDCRST_MAG68</strain>
    </source>
</reference>
<sequence length="652" mass="71412">MSAQTGRNAPSEQESREVAEAARETEWTAPSFVRELFLGNFRLDLIHPYPQQTPEDRAKTDAYMAKLRRFMEENVDSDAIDRTGELPPEVVQGLRELGAFGLKIPEEYGGIGLSQLGYGRTIGMVTSMDGNITALLSAHQSIGVPQPMKMFGTPEQKKKYLPRLARGAISAFALTEPGVGSDPAALATTATLTEDGTAYILNGEKLWCTNGTLAELLVVMAKTPSRIKNGKEIPQITAFVVEVDTPGVEITHRCHFMGLKALQNAVIRFDNVRVPRENVIWGEGKGLKLALMTLNTGRLTLPMSAAYGSKVAVEISRKWAAERVQWGAAVGKHDAVAQMLGDMAANTFAIESVAELASALADEAKNDIRLEAAIAKLWTTEMGWKIVDDCLQIRGGRGYETADSLAARGELPIPVERMMRDFRINRIFEGSSEIMRLFIAREAVDTHLAVAGDLIKPDITMGQKIGAMAKAGVWYAGWLPKRFVGGGQLPTAYSEFGRLAKHIRYVERTSRKLARSMFFAMGRYQAKLERKQALLGRFVDIGAELFAMSSACVRAHSLRDGPNGREAVLLADLFCRRSRIRIKELFGRVTDNADDFTYKLAQDVLKGRFAWLEDGSIPAVRDGSTSPAPASTPPMERNLSDTRVATQIGGGA</sequence>
<evidence type="ECO:0000256" key="6">
    <source>
        <dbReference type="ARBA" id="ARBA00052546"/>
    </source>
</evidence>
<dbReference type="Pfam" id="PF02770">
    <property type="entry name" value="Acyl-CoA_dh_M"/>
    <property type="match status" value="1"/>
</dbReference>
<protein>
    <submittedName>
        <fullName evidence="12">Acyl-CoA dehydrogenase</fullName>
    </submittedName>
</protein>
<dbReference type="EMBL" id="CADCTW010000189">
    <property type="protein sequence ID" value="CAA9357185.1"/>
    <property type="molecule type" value="Genomic_DNA"/>
</dbReference>
<evidence type="ECO:0000256" key="2">
    <source>
        <dbReference type="ARBA" id="ARBA00009347"/>
    </source>
</evidence>
<feature type="compositionally biased region" description="Basic and acidic residues" evidence="8">
    <location>
        <begin position="13"/>
        <end position="24"/>
    </location>
</feature>
<feature type="compositionally biased region" description="Polar residues" evidence="8">
    <location>
        <begin position="1"/>
        <end position="12"/>
    </location>
</feature>
<dbReference type="Gene3D" id="2.40.110.10">
    <property type="entry name" value="Butyryl-CoA Dehydrogenase, subunit A, domain 2"/>
    <property type="match status" value="1"/>
</dbReference>
<evidence type="ECO:0000259" key="9">
    <source>
        <dbReference type="Pfam" id="PF00441"/>
    </source>
</evidence>
<feature type="domain" description="Acyl-CoA dehydrogenase/oxidase N-terminal" evidence="11">
    <location>
        <begin position="62"/>
        <end position="167"/>
    </location>
</feature>
<evidence type="ECO:0000259" key="10">
    <source>
        <dbReference type="Pfam" id="PF02770"/>
    </source>
</evidence>
<dbReference type="Pfam" id="PF00441">
    <property type="entry name" value="Acyl-CoA_dh_1"/>
    <property type="match status" value="1"/>
</dbReference>
<dbReference type="GO" id="GO:0050660">
    <property type="term" value="F:flavin adenine dinucleotide binding"/>
    <property type="evidence" value="ECO:0007669"/>
    <property type="project" value="InterPro"/>
</dbReference>
<dbReference type="PANTHER" id="PTHR43884">
    <property type="entry name" value="ACYL-COA DEHYDROGENASE"/>
    <property type="match status" value="1"/>
</dbReference>